<dbReference type="Proteomes" id="UP001174934">
    <property type="component" value="Unassembled WGS sequence"/>
</dbReference>
<gene>
    <name evidence="2" type="ORF">B0T17DRAFT_320115</name>
</gene>
<feature type="signal peptide" evidence="1">
    <location>
        <begin position="1"/>
        <end position="21"/>
    </location>
</feature>
<evidence type="ECO:0000313" key="3">
    <source>
        <dbReference type="Proteomes" id="UP001174934"/>
    </source>
</evidence>
<reference evidence="2" key="1">
    <citation type="submission" date="2023-06" db="EMBL/GenBank/DDBJ databases">
        <title>Genome-scale phylogeny and comparative genomics of the fungal order Sordariales.</title>
        <authorList>
            <consortium name="Lawrence Berkeley National Laboratory"/>
            <person name="Hensen N."/>
            <person name="Bonometti L."/>
            <person name="Westerberg I."/>
            <person name="Brannstrom I.O."/>
            <person name="Guillou S."/>
            <person name="Cros-Aarteil S."/>
            <person name="Calhoun S."/>
            <person name="Haridas S."/>
            <person name="Kuo A."/>
            <person name="Mondo S."/>
            <person name="Pangilinan J."/>
            <person name="Riley R."/>
            <person name="LaButti K."/>
            <person name="Andreopoulos B."/>
            <person name="Lipzen A."/>
            <person name="Chen C."/>
            <person name="Yanf M."/>
            <person name="Daum C."/>
            <person name="Ng V."/>
            <person name="Clum A."/>
            <person name="Steindorff A."/>
            <person name="Ohm R."/>
            <person name="Martin F."/>
            <person name="Silar P."/>
            <person name="Natvig D."/>
            <person name="Lalanne C."/>
            <person name="Gautier V."/>
            <person name="Ament-velasquez S.L."/>
            <person name="Kruys A."/>
            <person name="Hutchinson M.I."/>
            <person name="Powell A.J."/>
            <person name="Barry K."/>
            <person name="Miller A.N."/>
            <person name="Grigoriev I.V."/>
            <person name="Debuchy R."/>
            <person name="Gladieux P."/>
            <person name="Thoren M.H."/>
            <person name="Johannesson H."/>
        </authorList>
    </citation>
    <scope>NUCLEOTIDE SEQUENCE</scope>
    <source>
        <strain evidence="2">SMH3391-2</strain>
    </source>
</reference>
<dbReference type="AlphaFoldDB" id="A0AA40BYA9"/>
<sequence length="344" mass="38759">MEHKCFTAECLWILLRSMVMSLIEKRASVYSVICSIEQCDTPAKEAVRRMEEFVKAGNGHFKILYTQTDGEHDHFGGGETGEHLSIALDSASQEIAAWKEGHIQSRIQDLVREDASWNGLTELALVHAREQPANSTYLLIKVNMILLEWTTKGCTRKQVKEKLQQPPSSLQDCYDEAIGTIKKESRTWVLIALRWIACAVRPLRPAELAVAVALSEISGLAQRGDGGESKDMSGIKDMIRRDILGDMRHCMAPLIKVENNRVCFIHPTFEDFLLTHKPIPGHSKTGKSKDKERDVDCQILEQCLQYLKHVGPLALSSIHSDAIQHFLPNRLRIWLGDIRDSPLA</sequence>
<evidence type="ECO:0000313" key="2">
    <source>
        <dbReference type="EMBL" id="KAK0618008.1"/>
    </source>
</evidence>
<name>A0AA40BYA9_9PEZI</name>
<dbReference type="EMBL" id="JAULSR010000005">
    <property type="protein sequence ID" value="KAK0618008.1"/>
    <property type="molecule type" value="Genomic_DNA"/>
</dbReference>
<keyword evidence="3" id="KW-1185">Reference proteome</keyword>
<proteinExistence type="predicted"/>
<dbReference type="PANTHER" id="PTHR10039">
    <property type="entry name" value="AMELOGENIN"/>
    <property type="match status" value="1"/>
</dbReference>
<comment type="caution">
    <text evidence="2">The sequence shown here is derived from an EMBL/GenBank/DDBJ whole genome shotgun (WGS) entry which is preliminary data.</text>
</comment>
<protein>
    <submittedName>
        <fullName evidence="2">Uncharacterized protein</fullName>
    </submittedName>
</protein>
<feature type="chain" id="PRO_5041301404" evidence="1">
    <location>
        <begin position="22"/>
        <end position="344"/>
    </location>
</feature>
<keyword evidence="1" id="KW-0732">Signal</keyword>
<accession>A0AA40BYA9</accession>
<organism evidence="2 3">
    <name type="scientific">Bombardia bombarda</name>
    <dbReference type="NCBI Taxonomy" id="252184"/>
    <lineage>
        <taxon>Eukaryota</taxon>
        <taxon>Fungi</taxon>
        <taxon>Dikarya</taxon>
        <taxon>Ascomycota</taxon>
        <taxon>Pezizomycotina</taxon>
        <taxon>Sordariomycetes</taxon>
        <taxon>Sordariomycetidae</taxon>
        <taxon>Sordariales</taxon>
        <taxon>Lasiosphaeriaceae</taxon>
        <taxon>Bombardia</taxon>
    </lineage>
</organism>
<evidence type="ECO:0000256" key="1">
    <source>
        <dbReference type="SAM" id="SignalP"/>
    </source>
</evidence>